<name>A0A3A2ZMM3_9EURO</name>
<reference evidence="2" key="1">
    <citation type="submission" date="2017-02" db="EMBL/GenBank/DDBJ databases">
        <authorList>
            <person name="Tafer H."/>
            <person name="Lopandic K."/>
        </authorList>
    </citation>
    <scope>NUCLEOTIDE SEQUENCE [LARGE SCALE GENOMIC DNA]</scope>
    <source>
        <strain evidence="2">CBS 366.77</strain>
    </source>
</reference>
<protein>
    <submittedName>
        <fullName evidence="1">Uncharacterized protein</fullName>
    </submittedName>
</protein>
<evidence type="ECO:0000313" key="1">
    <source>
        <dbReference type="EMBL" id="RJE24256.1"/>
    </source>
</evidence>
<dbReference type="InterPro" id="IPR016024">
    <property type="entry name" value="ARM-type_fold"/>
</dbReference>
<accession>A0A3A2ZMM3</accession>
<comment type="caution">
    <text evidence="1">The sequence shown here is derived from an EMBL/GenBank/DDBJ whole genome shotgun (WGS) entry which is preliminary data.</text>
</comment>
<dbReference type="Proteomes" id="UP000266188">
    <property type="component" value="Unassembled WGS sequence"/>
</dbReference>
<keyword evidence="2" id="KW-1185">Reference proteome</keyword>
<dbReference type="SUPFAM" id="SSF48371">
    <property type="entry name" value="ARM repeat"/>
    <property type="match status" value="1"/>
</dbReference>
<evidence type="ECO:0000313" key="2">
    <source>
        <dbReference type="Proteomes" id="UP000266188"/>
    </source>
</evidence>
<dbReference type="EMBL" id="MVGC01000088">
    <property type="protein sequence ID" value="RJE24256.1"/>
    <property type="molecule type" value="Genomic_DNA"/>
</dbReference>
<dbReference type="OrthoDB" id="2549237at2759"/>
<dbReference type="STRING" id="2070753.A0A3A2ZMM3"/>
<gene>
    <name evidence="1" type="ORF">PHISCL_03416</name>
</gene>
<sequence>MDLSTSLHPSTLLRLNYSEINAQYRQLVSQNPTSSHVEAINDLLLHRIHIQALPPTFYDLWLPIALRNVPSLLGRALCDTKSAGVREAAIKRVTRLFHRPAWNSEAWDILGGAEGIAKIMEQIPVADVYRLAKAISRCGFSPDSDTRVACIEQLIERVQESGSSRPLFNALTSLYSLCGPDKVVDLVTNLTKNQYTCKLLARMGPIHPEIMRRVAVGTIDAPFYVRVSVIKSNRRALIDSPIPYSSSLYPPEVQEKLPSGMIFCLDLCHAMAADPKLCVYLPGQVDDVDLYVQAALRLAARKHLPFASIESFLAQLIQLPQSIWTDRPLDTRLMRELMFCWSISFYGKAGPGANAALKRIAHRDHPSRPGPEHQAALEDDLCTFLRRHQDPRLARDKDSWYFVDPMVEVLRRIAPSARGPFLEHVCRLSDSLCYEPGYDQFSFDAAVNPPREREKQVIPVWPYKIMDLLPAKTGQVLFDRMLIIHGCAGFLPMEDGSSSYALIYERQCQLQAKWEAEETRETAVGSQLFQDLQKRAERQRDCGERSVAAIAAIRVANATHSLEVWRMAVQWSKRFIRDTLVFPDLITDAILNADVFSCTEMPISRQPSSLSELRASVDSANEVLSTLREILVLSLREPMNHAHIKRKLPTFWSDLVAKRVRGIKRFRKAGLGTDSELVDTLLMPLISELVEWERFSVKEGFSWIFDEDDEPRPLRKWSFPAQTPPPPTVLHFLDELARQSDSVIQDYRKDWWPANEEVGEGFPRGLAVQQLLPDWDWFGFLLQHRSHAPYITSRVLDVLEASPEIVMAPVPNDDGAVNAYIDSMPCVIRGHLSLFTSKRSKNEALVQLWEKYAARREQYGVYFPVLQTLLISEIAEPMGLYAAARVIRPSRLPQATYLWEGKTYEATFKWNPELSAPRIDGDKLLPARDDRSLPENLLYLRLVGDEEDRYIYVLPKNRGLDVIHDPHWPWPNVRWSEPNRQLMRKISPAEREGCIISALLYLDSVATFTPSRIIPNVFPSSDCRRAPTMRLADEFAKNAQENDGEKGMRRALWVLGFLIKDVPALLLRNAAIVYLDSLQTLEKTDSYFAPIMRATFRLIRRLVQSDAPELAVDVVCRVIEDYADESTYQYHMKLPTLCSRVRPEAAAAFIQRFAGFVCNRLAEQKQQSKQKPSSETSNEQGKAFVKITTVKLLAQILGRANFLPVDTTVRIFRDLVNCSHHLDIRTAVVTATLNLFNHVTGAGADVLYEFLLELADIAAGPSETDPVSDKDTWTTSLPAVSSSRDRPMLSLLIKDAVDVIPPKRRAQYANEILVPLMNKSTAQHSYWMDIFLSSLNLSKSDPEISISDFGPFNPSMPDNILQTWAAYLPATFLKEYHRPWAMRPFHSHAAYEHITQALTRQNPAYRQTNSGLHWGDIVGLASRTNPVMQMDKFLFNRIEPKVKDGITVSAVAEEYKYRLAQLTRNPVEYNTKIHKFVVSTNHVVRALRRLRSNRAGSDDMSTSTREERYSLLDGIMLFVVQDILDISRTSDADTAPSILPSTLEIQALVLPSPVYNPKTQDKLQVFVAELSRLLRKWIEDPVLVLEFGVIETVTKEVPQEDAIALADMLAGEKIDLYSGSETEACLRGRLAKSLLDKVSLPDLNLSPLVRQMVEQWRKSRNHFVKRMGWEVLVVN</sequence>
<proteinExistence type="predicted"/>
<organism evidence="1 2">
    <name type="scientific">Aspergillus sclerotialis</name>
    <dbReference type="NCBI Taxonomy" id="2070753"/>
    <lineage>
        <taxon>Eukaryota</taxon>
        <taxon>Fungi</taxon>
        <taxon>Dikarya</taxon>
        <taxon>Ascomycota</taxon>
        <taxon>Pezizomycotina</taxon>
        <taxon>Eurotiomycetes</taxon>
        <taxon>Eurotiomycetidae</taxon>
        <taxon>Eurotiales</taxon>
        <taxon>Aspergillaceae</taxon>
        <taxon>Aspergillus</taxon>
        <taxon>Aspergillus subgen. Polypaecilum</taxon>
    </lineage>
</organism>